<dbReference type="KEGG" id="cmos:111441170"/>
<reference evidence="3" key="1">
    <citation type="submission" date="2025-08" db="UniProtKB">
        <authorList>
            <consortium name="RefSeq"/>
        </authorList>
    </citation>
    <scope>IDENTIFICATION</scope>
    <source>
        <tissue evidence="3">Young leaves</tissue>
    </source>
</reference>
<evidence type="ECO:0000256" key="1">
    <source>
        <dbReference type="SAM" id="MobiDB-lite"/>
    </source>
</evidence>
<gene>
    <name evidence="3" type="primary">LOC111441170</name>
</gene>
<proteinExistence type="predicted"/>
<accession>A0A6J1F636</accession>
<sequence length="193" mass="22179">MAKEMVHVESGGGNVKKRMMKRRRKKKNIHKVIDYLLSDCYLFAPLISPSPFNSYRAPRKGSSFISDIEIRERPKDHRSFLKKMVDYLKSDCYMYASLVAPQSFKGRAGYVKRVVTTEVSARRLILRGDEVMSESAANMTKERRICSTDLMEAEVVMDQPNATRKEPPFSLHMPATRCSVRNQNTPRPIRMAS</sequence>
<dbReference type="RefSeq" id="XP_022933890.1">
    <property type="nucleotide sequence ID" value="XM_023078122.1"/>
</dbReference>
<feature type="region of interest" description="Disordered" evidence="1">
    <location>
        <begin position="1"/>
        <end position="23"/>
    </location>
</feature>
<dbReference type="Proteomes" id="UP000504609">
    <property type="component" value="Unplaced"/>
</dbReference>
<dbReference type="AlphaFoldDB" id="A0A6J1F636"/>
<keyword evidence="2" id="KW-1185">Reference proteome</keyword>
<name>A0A6J1F636_CUCMO</name>
<evidence type="ECO:0000313" key="3">
    <source>
        <dbReference type="RefSeq" id="XP_022933890.1"/>
    </source>
</evidence>
<dbReference type="GeneID" id="111441170"/>
<protein>
    <submittedName>
        <fullName evidence="3">Uncharacterized protein LOC111441170 isoform X1</fullName>
    </submittedName>
</protein>
<evidence type="ECO:0000313" key="2">
    <source>
        <dbReference type="Proteomes" id="UP000504609"/>
    </source>
</evidence>
<organism evidence="2 3">
    <name type="scientific">Cucurbita moschata</name>
    <name type="common">Winter crookneck squash</name>
    <name type="synonym">Cucurbita pepo var. moschata</name>
    <dbReference type="NCBI Taxonomy" id="3662"/>
    <lineage>
        <taxon>Eukaryota</taxon>
        <taxon>Viridiplantae</taxon>
        <taxon>Streptophyta</taxon>
        <taxon>Embryophyta</taxon>
        <taxon>Tracheophyta</taxon>
        <taxon>Spermatophyta</taxon>
        <taxon>Magnoliopsida</taxon>
        <taxon>eudicotyledons</taxon>
        <taxon>Gunneridae</taxon>
        <taxon>Pentapetalae</taxon>
        <taxon>rosids</taxon>
        <taxon>fabids</taxon>
        <taxon>Cucurbitales</taxon>
        <taxon>Cucurbitaceae</taxon>
        <taxon>Cucurbiteae</taxon>
        <taxon>Cucurbita</taxon>
    </lineage>
</organism>
<dbReference type="PANTHER" id="PTHR36811:SF2">
    <property type="entry name" value="OS08G0444440 PROTEIN"/>
    <property type="match status" value="1"/>
</dbReference>
<dbReference type="PANTHER" id="PTHR36811">
    <property type="entry name" value="OS08G0444440 PROTEIN"/>
    <property type="match status" value="1"/>
</dbReference>